<protein>
    <recommendedName>
        <fullName evidence="13">Selenoprotein S</fullName>
    </recommendedName>
</protein>
<evidence type="ECO:0000256" key="11">
    <source>
        <dbReference type="SAM" id="Phobius"/>
    </source>
</evidence>
<dbReference type="GO" id="GO:0030970">
    <property type="term" value="P:retrograde protein transport, ER to cytosol"/>
    <property type="evidence" value="ECO:0007669"/>
    <property type="project" value="TreeGrafter"/>
</dbReference>
<evidence type="ECO:0000256" key="1">
    <source>
        <dbReference type="ARBA" id="ARBA00004389"/>
    </source>
</evidence>
<evidence type="ECO:0000256" key="9">
    <source>
        <dbReference type="ARBA" id="ARBA00023136"/>
    </source>
</evidence>
<dbReference type="AlphaFoldDB" id="A0A1B6FFI0"/>
<sequence>MDSTYEHPETLEETTPSFILNIWELGTEFIEDYGWYFLALCLIILYYWQTIQERLDRWYSEKSDKEYAAKCKKDPDWIRRRQLEMEAARKKMQEEMDAKAALHAAKLKEKEEQKRAELLASTSTKGGQRLGNGGTSSEPSNNTETTRAAKKTYRPEYNPLMGSGGSGGYRPPRRGCPGGGCG</sequence>
<evidence type="ECO:0000256" key="8">
    <source>
        <dbReference type="ARBA" id="ARBA00022989"/>
    </source>
</evidence>
<evidence type="ECO:0000256" key="7">
    <source>
        <dbReference type="ARBA" id="ARBA00022933"/>
    </source>
</evidence>
<evidence type="ECO:0000256" key="4">
    <source>
        <dbReference type="ARBA" id="ARBA00022490"/>
    </source>
</evidence>
<evidence type="ECO:0000256" key="5">
    <source>
        <dbReference type="ARBA" id="ARBA00022692"/>
    </source>
</evidence>
<feature type="compositionally biased region" description="Low complexity" evidence="10">
    <location>
        <begin position="135"/>
        <end position="146"/>
    </location>
</feature>
<dbReference type="PANTHER" id="PTHR28621">
    <property type="entry name" value="SELENOPROTEIN S"/>
    <property type="match status" value="1"/>
</dbReference>
<dbReference type="GO" id="GO:0036502">
    <property type="term" value="C:Derlin-1-VIMP complex"/>
    <property type="evidence" value="ECO:0007669"/>
    <property type="project" value="TreeGrafter"/>
</dbReference>
<evidence type="ECO:0000256" key="2">
    <source>
        <dbReference type="ARBA" id="ARBA00004496"/>
    </source>
</evidence>
<dbReference type="GO" id="GO:0036513">
    <property type="term" value="C:Derlin-1 retrotranslocation complex"/>
    <property type="evidence" value="ECO:0007669"/>
    <property type="project" value="TreeGrafter"/>
</dbReference>
<gene>
    <name evidence="12" type="ORF">g.19968</name>
</gene>
<keyword evidence="6" id="KW-0256">Endoplasmic reticulum</keyword>
<feature type="region of interest" description="Disordered" evidence="10">
    <location>
        <begin position="113"/>
        <end position="182"/>
    </location>
</feature>
<keyword evidence="8 11" id="KW-1133">Transmembrane helix</keyword>
<dbReference type="EMBL" id="GECZ01020813">
    <property type="protein sequence ID" value="JAS48956.1"/>
    <property type="molecule type" value="Transcribed_RNA"/>
</dbReference>
<evidence type="ECO:0000313" key="12">
    <source>
        <dbReference type="EMBL" id="JAS48956.1"/>
    </source>
</evidence>
<dbReference type="GO" id="GO:0030968">
    <property type="term" value="P:endoplasmic reticulum unfolded protein response"/>
    <property type="evidence" value="ECO:0007669"/>
    <property type="project" value="TreeGrafter"/>
</dbReference>
<feature type="transmembrane region" description="Helical" evidence="11">
    <location>
        <begin position="33"/>
        <end position="49"/>
    </location>
</feature>
<proteinExistence type="inferred from homology"/>
<evidence type="ECO:0008006" key="13">
    <source>
        <dbReference type="Google" id="ProtNLM"/>
    </source>
</evidence>
<evidence type="ECO:0000256" key="10">
    <source>
        <dbReference type="SAM" id="MobiDB-lite"/>
    </source>
</evidence>
<dbReference type="Pfam" id="PF06936">
    <property type="entry name" value="Selenoprotein_S"/>
    <property type="match status" value="1"/>
</dbReference>
<dbReference type="InterPro" id="IPR009703">
    <property type="entry name" value="Selenoprotein_S"/>
</dbReference>
<evidence type="ECO:0000256" key="3">
    <source>
        <dbReference type="ARBA" id="ARBA00011034"/>
    </source>
</evidence>
<comment type="subcellular location">
    <subcellularLocation>
        <location evidence="2">Cytoplasm</location>
    </subcellularLocation>
    <subcellularLocation>
        <location evidence="1">Endoplasmic reticulum membrane</location>
        <topology evidence="1">Single-pass membrane protein</topology>
    </subcellularLocation>
</comment>
<accession>A0A1B6FFI0</accession>
<name>A0A1B6FFI0_9HEMI</name>
<keyword evidence="9 11" id="KW-0472">Membrane</keyword>
<comment type="similarity">
    <text evidence="3">Belongs to the selenoprotein S family.</text>
</comment>
<dbReference type="PANTHER" id="PTHR28621:SF1">
    <property type="entry name" value="SELENOPROTEIN S"/>
    <property type="match status" value="1"/>
</dbReference>
<evidence type="ECO:0000256" key="6">
    <source>
        <dbReference type="ARBA" id="ARBA00022824"/>
    </source>
</evidence>
<keyword evidence="7" id="KW-0712">Selenocysteine</keyword>
<reference evidence="12" key="1">
    <citation type="submission" date="2015-11" db="EMBL/GenBank/DDBJ databases">
        <title>De novo transcriptome assembly of four potential Pierce s Disease insect vectors from Arizona vineyards.</title>
        <authorList>
            <person name="Tassone E.E."/>
        </authorList>
    </citation>
    <scope>NUCLEOTIDE SEQUENCE</scope>
</reference>
<organism evidence="12">
    <name type="scientific">Cuerna arida</name>
    <dbReference type="NCBI Taxonomy" id="1464854"/>
    <lineage>
        <taxon>Eukaryota</taxon>
        <taxon>Metazoa</taxon>
        <taxon>Ecdysozoa</taxon>
        <taxon>Arthropoda</taxon>
        <taxon>Hexapoda</taxon>
        <taxon>Insecta</taxon>
        <taxon>Pterygota</taxon>
        <taxon>Neoptera</taxon>
        <taxon>Paraneoptera</taxon>
        <taxon>Hemiptera</taxon>
        <taxon>Auchenorrhyncha</taxon>
        <taxon>Membracoidea</taxon>
        <taxon>Cicadellidae</taxon>
        <taxon>Cicadellinae</taxon>
        <taxon>Proconiini</taxon>
        <taxon>Cuerna</taxon>
    </lineage>
</organism>
<keyword evidence="4" id="KW-0963">Cytoplasm</keyword>
<keyword evidence="5 11" id="KW-0812">Transmembrane</keyword>
<dbReference type="Gene3D" id="6.10.250.2950">
    <property type="match status" value="1"/>
</dbReference>